<sequence length="22" mass="2630">MSPTSLFQKMAAIQIIFRFMIR</sequence>
<evidence type="ECO:0000313" key="1">
    <source>
        <dbReference type="EMBL" id="MBX40865.1"/>
    </source>
</evidence>
<accession>A0A2P2NEF9</accession>
<reference evidence="1" key="1">
    <citation type="submission" date="2018-02" db="EMBL/GenBank/DDBJ databases">
        <title>Rhizophora mucronata_Transcriptome.</title>
        <authorList>
            <person name="Meera S.P."/>
            <person name="Sreeshan A."/>
            <person name="Augustine A."/>
        </authorList>
    </citation>
    <scope>NUCLEOTIDE SEQUENCE</scope>
    <source>
        <tissue evidence="1">Leaf</tissue>
    </source>
</reference>
<name>A0A2P2NEF9_RHIMU</name>
<organism evidence="1">
    <name type="scientific">Rhizophora mucronata</name>
    <name type="common">Asiatic mangrove</name>
    <dbReference type="NCBI Taxonomy" id="61149"/>
    <lineage>
        <taxon>Eukaryota</taxon>
        <taxon>Viridiplantae</taxon>
        <taxon>Streptophyta</taxon>
        <taxon>Embryophyta</taxon>
        <taxon>Tracheophyta</taxon>
        <taxon>Spermatophyta</taxon>
        <taxon>Magnoliopsida</taxon>
        <taxon>eudicotyledons</taxon>
        <taxon>Gunneridae</taxon>
        <taxon>Pentapetalae</taxon>
        <taxon>rosids</taxon>
        <taxon>fabids</taxon>
        <taxon>Malpighiales</taxon>
        <taxon>Rhizophoraceae</taxon>
        <taxon>Rhizophora</taxon>
    </lineage>
</organism>
<dbReference type="AlphaFoldDB" id="A0A2P2NEF9"/>
<proteinExistence type="predicted"/>
<protein>
    <submittedName>
        <fullName evidence="1">Uncharacterized protein</fullName>
    </submittedName>
</protein>
<dbReference type="EMBL" id="GGEC01060381">
    <property type="protein sequence ID" value="MBX40865.1"/>
    <property type="molecule type" value="Transcribed_RNA"/>
</dbReference>